<dbReference type="AlphaFoldDB" id="A0A8T0H6R7"/>
<proteinExistence type="predicted"/>
<dbReference type="EMBL" id="CM026428">
    <property type="protein sequence ID" value="KAG0566475.1"/>
    <property type="molecule type" value="Genomic_DNA"/>
</dbReference>
<organism evidence="1 2">
    <name type="scientific">Ceratodon purpureus</name>
    <name type="common">Fire moss</name>
    <name type="synonym">Dicranum purpureum</name>
    <dbReference type="NCBI Taxonomy" id="3225"/>
    <lineage>
        <taxon>Eukaryota</taxon>
        <taxon>Viridiplantae</taxon>
        <taxon>Streptophyta</taxon>
        <taxon>Embryophyta</taxon>
        <taxon>Bryophyta</taxon>
        <taxon>Bryophytina</taxon>
        <taxon>Bryopsida</taxon>
        <taxon>Dicranidae</taxon>
        <taxon>Pseudoditrichales</taxon>
        <taxon>Ditrichaceae</taxon>
        <taxon>Ceratodon</taxon>
    </lineage>
</organism>
<protein>
    <submittedName>
        <fullName evidence="1">Uncharacterized protein</fullName>
    </submittedName>
</protein>
<name>A0A8T0H6R7_CERPU</name>
<dbReference type="Proteomes" id="UP000822688">
    <property type="component" value="Chromosome 7"/>
</dbReference>
<sequence length="117" mass="13304">MRISFLSIVCFRSNLSLLCSLMKIWCIICAGKIMYGIMDLQDDAQQLHSRIWSEVFKIVLTNCCADVFSLLMHGSRCGGSYVNRSYFQNVISRQSHSLETFLAHSSCSNNKILIDIL</sequence>
<accession>A0A8T0H6R7</accession>
<reference evidence="1" key="1">
    <citation type="submission" date="2020-06" db="EMBL/GenBank/DDBJ databases">
        <title>WGS assembly of Ceratodon purpureus strain R40.</title>
        <authorList>
            <person name="Carey S.B."/>
            <person name="Jenkins J."/>
            <person name="Shu S."/>
            <person name="Lovell J.T."/>
            <person name="Sreedasyam A."/>
            <person name="Maumus F."/>
            <person name="Tiley G.P."/>
            <person name="Fernandez-Pozo N."/>
            <person name="Barry K."/>
            <person name="Chen C."/>
            <person name="Wang M."/>
            <person name="Lipzen A."/>
            <person name="Daum C."/>
            <person name="Saski C.A."/>
            <person name="Payton A.C."/>
            <person name="Mcbreen J.C."/>
            <person name="Conrad R.E."/>
            <person name="Kollar L.M."/>
            <person name="Olsson S."/>
            <person name="Huttunen S."/>
            <person name="Landis J.B."/>
            <person name="Wickett N.J."/>
            <person name="Johnson M.G."/>
            <person name="Rensing S.A."/>
            <person name="Grimwood J."/>
            <person name="Schmutz J."/>
            <person name="Mcdaniel S.F."/>
        </authorList>
    </citation>
    <scope>NUCLEOTIDE SEQUENCE</scope>
    <source>
        <strain evidence="1">R40</strain>
    </source>
</reference>
<evidence type="ECO:0000313" key="1">
    <source>
        <dbReference type="EMBL" id="KAG0566475.1"/>
    </source>
</evidence>
<gene>
    <name evidence="1" type="ORF">KC19_7G066600</name>
</gene>
<comment type="caution">
    <text evidence="1">The sequence shown here is derived from an EMBL/GenBank/DDBJ whole genome shotgun (WGS) entry which is preliminary data.</text>
</comment>
<keyword evidence="2" id="KW-1185">Reference proteome</keyword>
<evidence type="ECO:0000313" key="2">
    <source>
        <dbReference type="Proteomes" id="UP000822688"/>
    </source>
</evidence>